<comment type="caution">
    <text evidence="1">The sequence shown here is derived from an EMBL/GenBank/DDBJ whole genome shotgun (WGS) entry which is preliminary data.</text>
</comment>
<accession>A0ABD2NCW1</accession>
<name>A0ABD2NCW1_9CUCU</name>
<dbReference type="EMBL" id="JABFTP020000083">
    <property type="protein sequence ID" value="KAL3276245.1"/>
    <property type="molecule type" value="Genomic_DNA"/>
</dbReference>
<protein>
    <submittedName>
        <fullName evidence="1">Uncharacterized protein</fullName>
    </submittedName>
</protein>
<dbReference type="Proteomes" id="UP001516400">
    <property type="component" value="Unassembled WGS sequence"/>
</dbReference>
<sequence>MMQWIDLSSCNMDISKIKTESLDDEQSQDNQFINSEGKVELQALSKIHVKLNEQNTFIIKTEQPEECTELKELFYGEVEDSKNFIDKDRIKWDQDVFIDLKDSVKKEDSDLSTTQEEYQDVLKQIVKEDISDLDVAIKTINVFNVTFRRVEKLTSINTSITNILE</sequence>
<evidence type="ECO:0000313" key="1">
    <source>
        <dbReference type="EMBL" id="KAL3276245.1"/>
    </source>
</evidence>
<proteinExistence type="predicted"/>
<evidence type="ECO:0000313" key="2">
    <source>
        <dbReference type="Proteomes" id="UP001516400"/>
    </source>
</evidence>
<reference evidence="1 2" key="1">
    <citation type="journal article" date="2021" name="BMC Biol.">
        <title>Horizontally acquired antibacterial genes associated with adaptive radiation of ladybird beetles.</title>
        <authorList>
            <person name="Li H.S."/>
            <person name="Tang X.F."/>
            <person name="Huang Y.H."/>
            <person name="Xu Z.Y."/>
            <person name="Chen M.L."/>
            <person name="Du X.Y."/>
            <person name="Qiu B.Y."/>
            <person name="Chen P.T."/>
            <person name="Zhang W."/>
            <person name="Slipinski A."/>
            <person name="Escalona H.E."/>
            <person name="Waterhouse R.M."/>
            <person name="Zwick A."/>
            <person name="Pang H."/>
        </authorList>
    </citation>
    <scope>NUCLEOTIDE SEQUENCE [LARGE SCALE GENOMIC DNA]</scope>
    <source>
        <strain evidence="1">SYSU2018</strain>
    </source>
</reference>
<keyword evidence="2" id="KW-1185">Reference proteome</keyword>
<dbReference type="AlphaFoldDB" id="A0ABD2NCW1"/>
<gene>
    <name evidence="1" type="ORF">HHI36_020961</name>
</gene>
<organism evidence="1 2">
    <name type="scientific">Cryptolaemus montrouzieri</name>
    <dbReference type="NCBI Taxonomy" id="559131"/>
    <lineage>
        <taxon>Eukaryota</taxon>
        <taxon>Metazoa</taxon>
        <taxon>Ecdysozoa</taxon>
        <taxon>Arthropoda</taxon>
        <taxon>Hexapoda</taxon>
        <taxon>Insecta</taxon>
        <taxon>Pterygota</taxon>
        <taxon>Neoptera</taxon>
        <taxon>Endopterygota</taxon>
        <taxon>Coleoptera</taxon>
        <taxon>Polyphaga</taxon>
        <taxon>Cucujiformia</taxon>
        <taxon>Coccinelloidea</taxon>
        <taxon>Coccinellidae</taxon>
        <taxon>Scymninae</taxon>
        <taxon>Scymnini</taxon>
        <taxon>Cryptolaemus</taxon>
    </lineage>
</organism>